<gene>
    <name evidence="1" type="ORF">OU415_07200</name>
</gene>
<dbReference type="InterPro" id="IPR045991">
    <property type="entry name" value="DUF5947"/>
</dbReference>
<sequence>MPSTLREFAHRRTRTPTGSAQRCDLCSDELADQHRHVLNTETGALSCACPACGVLFDHHAAGGGHYRLIRSRPRLLAEFELDDVQWASFGIPVGLAFFVHRDADDRVTAFYPNPVGTMRSDVDADSWRRLVAANPRLSAMDSDVEALLIDRLHDVTSAWLLPLDECYRLVALLRTHWRGFSGGSEVWRQVDEYFARLREGGSRGGTHDRSR</sequence>
<evidence type="ECO:0000313" key="2">
    <source>
        <dbReference type="Proteomes" id="UP001210380"/>
    </source>
</evidence>
<dbReference type="RefSeq" id="WP_270947872.1">
    <property type="nucleotide sequence ID" value="NZ_JAQGLA010000007.1"/>
</dbReference>
<dbReference type="Pfam" id="PF19372">
    <property type="entry name" value="DUF5947"/>
    <property type="match status" value="1"/>
</dbReference>
<organism evidence="1 2">
    <name type="scientific">Saccharopolyspora oryzae</name>
    <dbReference type="NCBI Taxonomy" id="2997343"/>
    <lineage>
        <taxon>Bacteria</taxon>
        <taxon>Bacillati</taxon>
        <taxon>Actinomycetota</taxon>
        <taxon>Actinomycetes</taxon>
        <taxon>Pseudonocardiales</taxon>
        <taxon>Pseudonocardiaceae</taxon>
        <taxon>Saccharopolyspora</taxon>
    </lineage>
</organism>
<proteinExistence type="predicted"/>
<reference evidence="1 2" key="1">
    <citation type="submission" date="2022-11" db="EMBL/GenBank/DDBJ databases">
        <title>Draft genome sequence of Saccharopolyspora sp. WRP15-2 isolated from rhizosphere soils of wild rice in Thailand.</title>
        <authorList>
            <person name="Duangmal K."/>
            <person name="Kammanee S."/>
            <person name="Muangham S."/>
        </authorList>
    </citation>
    <scope>NUCLEOTIDE SEQUENCE [LARGE SCALE GENOMIC DNA]</scope>
    <source>
        <strain evidence="1 2">WRP15-2</strain>
    </source>
</reference>
<accession>A0ABT4UU31</accession>
<protein>
    <submittedName>
        <fullName evidence="1">DUF5947 family protein</fullName>
    </submittedName>
</protein>
<name>A0ABT4UU31_9PSEU</name>
<evidence type="ECO:0000313" key="1">
    <source>
        <dbReference type="EMBL" id="MDA3625215.1"/>
    </source>
</evidence>
<dbReference type="Proteomes" id="UP001210380">
    <property type="component" value="Unassembled WGS sequence"/>
</dbReference>
<dbReference type="EMBL" id="JAQGLA010000007">
    <property type="protein sequence ID" value="MDA3625215.1"/>
    <property type="molecule type" value="Genomic_DNA"/>
</dbReference>
<keyword evidence="2" id="KW-1185">Reference proteome</keyword>
<comment type="caution">
    <text evidence="1">The sequence shown here is derived from an EMBL/GenBank/DDBJ whole genome shotgun (WGS) entry which is preliminary data.</text>
</comment>